<dbReference type="AlphaFoldDB" id="A0AAW1B2E8"/>
<keyword evidence="2" id="KW-0813">Transport</keyword>
<keyword evidence="10" id="KW-0739">Sodium transport</keyword>
<feature type="domain" description="Ion transport" evidence="14">
    <location>
        <begin position="171"/>
        <end position="241"/>
    </location>
</feature>
<dbReference type="InterPro" id="IPR043203">
    <property type="entry name" value="VGCC_Ca_Na"/>
</dbReference>
<evidence type="ECO:0000256" key="5">
    <source>
        <dbReference type="ARBA" id="ARBA00022989"/>
    </source>
</evidence>
<dbReference type="Gene3D" id="1.20.120.350">
    <property type="entry name" value="Voltage-gated potassium channels. Chain C"/>
    <property type="match status" value="1"/>
</dbReference>
<evidence type="ECO:0000256" key="8">
    <source>
        <dbReference type="ARBA" id="ARBA00023136"/>
    </source>
</evidence>
<feature type="non-terminal residue" evidence="15">
    <location>
        <position position="1"/>
    </location>
</feature>
<evidence type="ECO:0000256" key="12">
    <source>
        <dbReference type="SAM" id="Coils"/>
    </source>
</evidence>
<evidence type="ECO:0000256" key="7">
    <source>
        <dbReference type="ARBA" id="ARBA00023065"/>
    </source>
</evidence>
<dbReference type="EMBL" id="JAOTOJ010000008">
    <property type="protein sequence ID" value="KAK9396055.1"/>
    <property type="molecule type" value="Genomic_DNA"/>
</dbReference>
<evidence type="ECO:0000313" key="16">
    <source>
        <dbReference type="Proteomes" id="UP001474421"/>
    </source>
</evidence>
<dbReference type="GO" id="GO:0005248">
    <property type="term" value="F:voltage-gated sodium channel activity"/>
    <property type="evidence" value="ECO:0007669"/>
    <property type="project" value="TreeGrafter"/>
</dbReference>
<dbReference type="PANTHER" id="PTHR10037:SF208">
    <property type="entry name" value="SODIUM CHANNEL PROTEIN TYPE 10 SUBUNIT ALPHA"/>
    <property type="match status" value="1"/>
</dbReference>
<keyword evidence="8 13" id="KW-0472">Membrane</keyword>
<dbReference type="Pfam" id="PF00520">
    <property type="entry name" value="Ion_trans"/>
    <property type="match status" value="1"/>
</dbReference>
<keyword evidence="12" id="KW-0175">Coiled coil</keyword>
<name>A0AAW1B2E8_CROAD</name>
<keyword evidence="6" id="KW-0915">Sodium</keyword>
<dbReference type="GO" id="GO:0001518">
    <property type="term" value="C:voltage-gated sodium channel complex"/>
    <property type="evidence" value="ECO:0007669"/>
    <property type="project" value="TreeGrafter"/>
</dbReference>
<evidence type="ECO:0000256" key="10">
    <source>
        <dbReference type="ARBA" id="ARBA00023201"/>
    </source>
</evidence>
<keyword evidence="3 13" id="KW-0812">Transmembrane</keyword>
<feature type="coiled-coil region" evidence="12">
    <location>
        <begin position="25"/>
        <end position="53"/>
    </location>
</feature>
<protein>
    <recommendedName>
        <fullName evidence="14">Ion transport domain-containing protein</fullName>
    </recommendedName>
</protein>
<keyword evidence="4" id="KW-0851">Voltage-gated channel</keyword>
<evidence type="ECO:0000256" key="1">
    <source>
        <dbReference type="ARBA" id="ARBA00004141"/>
    </source>
</evidence>
<keyword evidence="11" id="KW-0407">Ion channel</keyword>
<dbReference type="GO" id="GO:0086010">
    <property type="term" value="P:membrane depolarization during action potential"/>
    <property type="evidence" value="ECO:0007669"/>
    <property type="project" value="TreeGrafter"/>
</dbReference>
<keyword evidence="7" id="KW-0406">Ion transport</keyword>
<dbReference type="SUPFAM" id="SSF81324">
    <property type="entry name" value="Voltage-gated potassium channels"/>
    <property type="match status" value="1"/>
</dbReference>
<keyword evidence="5 13" id="KW-1133">Transmembrane helix</keyword>
<organism evidence="15 16">
    <name type="scientific">Crotalus adamanteus</name>
    <name type="common">Eastern diamondback rattlesnake</name>
    <dbReference type="NCBI Taxonomy" id="8729"/>
    <lineage>
        <taxon>Eukaryota</taxon>
        <taxon>Metazoa</taxon>
        <taxon>Chordata</taxon>
        <taxon>Craniata</taxon>
        <taxon>Vertebrata</taxon>
        <taxon>Euteleostomi</taxon>
        <taxon>Lepidosauria</taxon>
        <taxon>Squamata</taxon>
        <taxon>Bifurcata</taxon>
        <taxon>Unidentata</taxon>
        <taxon>Episquamata</taxon>
        <taxon>Toxicofera</taxon>
        <taxon>Serpentes</taxon>
        <taxon>Colubroidea</taxon>
        <taxon>Viperidae</taxon>
        <taxon>Crotalinae</taxon>
        <taxon>Crotalus</taxon>
    </lineage>
</organism>
<feature type="transmembrane region" description="Helical" evidence="13">
    <location>
        <begin position="165"/>
        <end position="188"/>
    </location>
</feature>
<evidence type="ECO:0000259" key="14">
    <source>
        <dbReference type="Pfam" id="PF00520"/>
    </source>
</evidence>
<reference evidence="15 16" key="1">
    <citation type="journal article" date="2024" name="Proc. Natl. Acad. Sci. U.S.A.">
        <title>The genetic regulatory architecture and epigenomic basis for age-related changes in rattlesnake venom.</title>
        <authorList>
            <person name="Hogan M.P."/>
            <person name="Holding M.L."/>
            <person name="Nystrom G.S."/>
            <person name="Colston T.J."/>
            <person name="Bartlett D.A."/>
            <person name="Mason A.J."/>
            <person name="Ellsworth S.A."/>
            <person name="Rautsaw R.M."/>
            <person name="Lawrence K.C."/>
            <person name="Strickland J.L."/>
            <person name="He B."/>
            <person name="Fraser P."/>
            <person name="Margres M.J."/>
            <person name="Gilbert D.M."/>
            <person name="Gibbs H.L."/>
            <person name="Parkinson C.L."/>
            <person name="Rokyta D.R."/>
        </authorList>
    </citation>
    <scope>NUCLEOTIDE SEQUENCE [LARGE SCALE GENOMIC DNA]</scope>
    <source>
        <strain evidence="15">DRR0105</strain>
    </source>
</reference>
<dbReference type="InterPro" id="IPR005821">
    <property type="entry name" value="Ion_trans_dom"/>
</dbReference>
<evidence type="ECO:0000256" key="11">
    <source>
        <dbReference type="ARBA" id="ARBA00023303"/>
    </source>
</evidence>
<feature type="transmembrane region" description="Helical" evidence="13">
    <location>
        <begin position="200"/>
        <end position="220"/>
    </location>
</feature>
<proteinExistence type="predicted"/>
<evidence type="ECO:0000256" key="4">
    <source>
        <dbReference type="ARBA" id="ARBA00022882"/>
    </source>
</evidence>
<comment type="subcellular location">
    <subcellularLocation>
        <location evidence="1">Membrane</location>
        <topology evidence="1">Multi-pass membrane protein</topology>
    </subcellularLocation>
</comment>
<evidence type="ECO:0000256" key="6">
    <source>
        <dbReference type="ARBA" id="ARBA00023053"/>
    </source>
</evidence>
<accession>A0AAW1B2E8</accession>
<dbReference type="GO" id="GO:0019228">
    <property type="term" value="P:neuronal action potential"/>
    <property type="evidence" value="ECO:0007669"/>
    <property type="project" value="TreeGrafter"/>
</dbReference>
<evidence type="ECO:0000256" key="3">
    <source>
        <dbReference type="ARBA" id="ARBA00022692"/>
    </source>
</evidence>
<evidence type="ECO:0000256" key="2">
    <source>
        <dbReference type="ARBA" id="ARBA00022448"/>
    </source>
</evidence>
<evidence type="ECO:0000256" key="13">
    <source>
        <dbReference type="SAM" id="Phobius"/>
    </source>
</evidence>
<dbReference type="Proteomes" id="UP001474421">
    <property type="component" value="Unassembled WGS sequence"/>
</dbReference>
<evidence type="ECO:0000313" key="15">
    <source>
        <dbReference type="EMBL" id="KAK9396055.1"/>
    </source>
</evidence>
<dbReference type="PANTHER" id="PTHR10037">
    <property type="entry name" value="VOLTAGE-GATED CATION CHANNEL CALCIUM AND SODIUM"/>
    <property type="match status" value="1"/>
</dbReference>
<evidence type="ECO:0000256" key="9">
    <source>
        <dbReference type="ARBA" id="ARBA00023180"/>
    </source>
</evidence>
<dbReference type="InterPro" id="IPR027359">
    <property type="entry name" value="Volt_channel_dom_sf"/>
</dbReference>
<gene>
    <name evidence="15" type="ORF">NXF25_019416</name>
</gene>
<keyword evidence="16" id="KW-1185">Reference proteome</keyword>
<comment type="caution">
    <text evidence="15">The sequence shown here is derived from an EMBL/GenBank/DDBJ whole genome shotgun (WGS) entry which is preliminary data.</text>
</comment>
<sequence length="242" mass="28034">SQCRNMPNFSFSTAHNFLRFTPESLDAIKKRIAEKKANRAKVSEKDNNETQEENIQPQLDLKVLKKLPVLYGKPPPWLIGEPLEDVDPYYKDHETFMVLSSRSRIFRFTASKSLFLFSPFHPLRRLAIKILIHVYPSNVNMGIHSMVIIEHTNVFFLLQRKTISLTLFTLFIAFITCVVLVNCVFMALNTPPTDGNTTEIIFTSIYTVEFIVKVVARGFVCNEFTYLRDPWNVLDFFVLIMT</sequence>
<keyword evidence="9" id="KW-0325">Glycoprotein</keyword>